<accession>A0A1F5WV03</accession>
<sequence>MNKIKLPAQKISIIGLTGNIAGGKGIVAELLKKNGYKYFSLSEQVYAIAKKRGEENAARSVLQDIGNEMRANFGSDILARLVGAEIFASSNNLIVIDGIRNPGEIEFFRKRPEFLLIAVIAPKVDRYERMLKRNRPSDPKNWEDFLIMDKRDIGQGESETGQQVGTCIEMADFILPNNWSVESLEKRAIIIMESLRT</sequence>
<name>A0A1F5WV03_9BACT</name>
<dbReference type="InterPro" id="IPR027417">
    <property type="entry name" value="P-loop_NTPase"/>
</dbReference>
<reference evidence="1 2" key="1">
    <citation type="journal article" date="2016" name="Nat. Commun.">
        <title>Thousands of microbial genomes shed light on interconnected biogeochemical processes in an aquifer system.</title>
        <authorList>
            <person name="Anantharaman K."/>
            <person name="Brown C.T."/>
            <person name="Hug L.A."/>
            <person name="Sharon I."/>
            <person name="Castelle C.J."/>
            <person name="Probst A.J."/>
            <person name="Thomas B.C."/>
            <person name="Singh A."/>
            <person name="Wilkins M.J."/>
            <person name="Karaoz U."/>
            <person name="Brodie E.L."/>
            <person name="Williams K.H."/>
            <person name="Hubbard S.S."/>
            <person name="Banfield J.F."/>
        </authorList>
    </citation>
    <scope>NUCLEOTIDE SEQUENCE [LARGE SCALE GENOMIC DNA]</scope>
</reference>
<dbReference type="Proteomes" id="UP000178425">
    <property type="component" value="Unassembled WGS sequence"/>
</dbReference>
<evidence type="ECO:0000313" key="2">
    <source>
        <dbReference type="Proteomes" id="UP000178425"/>
    </source>
</evidence>
<dbReference type="PANTHER" id="PTHR41930">
    <property type="entry name" value="UPF0200 PROTEIN MJ1399"/>
    <property type="match status" value="1"/>
</dbReference>
<comment type="caution">
    <text evidence="1">The sequence shown here is derived from an EMBL/GenBank/DDBJ whole genome shotgun (WGS) entry which is preliminary data.</text>
</comment>
<proteinExistence type="predicted"/>
<dbReference type="SUPFAM" id="SSF52540">
    <property type="entry name" value="P-loop containing nucleoside triphosphate hydrolases"/>
    <property type="match status" value="1"/>
</dbReference>
<evidence type="ECO:0000313" key="1">
    <source>
        <dbReference type="EMBL" id="OGF79487.1"/>
    </source>
</evidence>
<protein>
    <recommendedName>
        <fullName evidence="3">Dephospho-CoA kinase</fullName>
    </recommendedName>
</protein>
<evidence type="ECO:0008006" key="3">
    <source>
        <dbReference type="Google" id="ProtNLM"/>
    </source>
</evidence>
<dbReference type="EMBL" id="MFHI01000001">
    <property type="protein sequence ID" value="OGF79487.1"/>
    <property type="molecule type" value="Genomic_DNA"/>
</dbReference>
<gene>
    <name evidence="1" type="ORF">A2W54_02415</name>
</gene>
<dbReference type="Gene3D" id="3.40.50.300">
    <property type="entry name" value="P-loop containing nucleotide triphosphate hydrolases"/>
    <property type="match status" value="1"/>
</dbReference>
<dbReference type="AlphaFoldDB" id="A0A1F5WV03"/>
<dbReference type="PANTHER" id="PTHR41930:SF1">
    <property type="entry name" value="DEPHOSPHO-COA KINASE"/>
    <property type="match status" value="1"/>
</dbReference>
<organism evidence="1 2">
    <name type="scientific">Candidatus Giovannonibacteria bacterium RIFCSPHIGHO2_02_43_13</name>
    <dbReference type="NCBI Taxonomy" id="1798330"/>
    <lineage>
        <taxon>Bacteria</taxon>
        <taxon>Candidatus Giovannoniibacteriota</taxon>
    </lineage>
</organism>